<dbReference type="HOGENOM" id="CLU_029601_2_3_11"/>
<reference evidence="4 5" key="1">
    <citation type="submission" date="2011-04" db="EMBL/GenBank/DDBJ databases">
        <title>Complete sequence of Cellulomonas fimi ATCC 484.</title>
        <authorList>
            <consortium name="US DOE Joint Genome Institute"/>
            <person name="Lucas S."/>
            <person name="Han J."/>
            <person name="Lapidus A."/>
            <person name="Cheng J.-F."/>
            <person name="Goodwin L."/>
            <person name="Pitluck S."/>
            <person name="Peters L."/>
            <person name="Chertkov O."/>
            <person name="Detter J.C."/>
            <person name="Han C."/>
            <person name="Tapia R."/>
            <person name="Land M."/>
            <person name="Hauser L."/>
            <person name="Kyrpides N."/>
            <person name="Ivanova N."/>
            <person name="Ovchinnikova G."/>
            <person name="Pagani I."/>
            <person name="Mead D."/>
            <person name="Brumm P."/>
            <person name="Woyke T."/>
        </authorList>
    </citation>
    <scope>NUCLEOTIDE SEQUENCE [LARGE SCALE GENOMIC DNA]</scope>
    <source>
        <strain evidence="5">ATCC 484 / DSM 20113 / JCM 1341 / NBRC 15513 / NCIMB 8980 / NCTC 7547</strain>
    </source>
</reference>
<organism evidence="4 5">
    <name type="scientific">Cellulomonas fimi (strain ATCC 484 / DSM 20113 / JCM 1341 / CCUG 24087 / LMG 16345 / NBRC 15513 / NCIMB 8980 / NCTC 7547 / NRS-133)</name>
    <dbReference type="NCBI Taxonomy" id="590998"/>
    <lineage>
        <taxon>Bacteria</taxon>
        <taxon>Bacillati</taxon>
        <taxon>Actinomycetota</taxon>
        <taxon>Actinomycetes</taxon>
        <taxon>Micrococcales</taxon>
        <taxon>Cellulomonadaceae</taxon>
        <taxon>Cellulomonas</taxon>
    </lineage>
</organism>
<proteinExistence type="inferred from homology"/>
<dbReference type="PANTHER" id="PTHR43022">
    <property type="entry name" value="PROTEIN SMF"/>
    <property type="match status" value="1"/>
</dbReference>
<dbReference type="AlphaFoldDB" id="F4H6L3"/>
<gene>
    <name evidence="4" type="ordered locus">Celf_1511</name>
</gene>
<evidence type="ECO:0000313" key="4">
    <source>
        <dbReference type="EMBL" id="AEE45646.1"/>
    </source>
</evidence>
<dbReference type="Proteomes" id="UP000008460">
    <property type="component" value="Chromosome"/>
</dbReference>
<dbReference type="GO" id="GO:0009294">
    <property type="term" value="P:DNA-mediated transformation"/>
    <property type="evidence" value="ECO:0007669"/>
    <property type="project" value="InterPro"/>
</dbReference>
<evidence type="ECO:0000256" key="2">
    <source>
        <dbReference type="SAM" id="MobiDB-lite"/>
    </source>
</evidence>
<accession>F4H6L3</accession>
<dbReference type="RefSeq" id="WP_013770672.1">
    <property type="nucleotide sequence ID" value="NC_015514.1"/>
</dbReference>
<dbReference type="STRING" id="590998.Celf_1511"/>
<dbReference type="EMBL" id="CP002666">
    <property type="protein sequence ID" value="AEE45646.1"/>
    <property type="molecule type" value="Genomic_DNA"/>
</dbReference>
<dbReference type="InterPro" id="IPR057666">
    <property type="entry name" value="DrpA_SLOG"/>
</dbReference>
<name>F4H6L3_CELFA</name>
<keyword evidence="5" id="KW-1185">Reference proteome</keyword>
<dbReference type="SUPFAM" id="SSF102405">
    <property type="entry name" value="MCP/YpsA-like"/>
    <property type="match status" value="1"/>
</dbReference>
<protein>
    <submittedName>
        <fullName evidence="4">SMF family protein</fullName>
    </submittedName>
</protein>
<dbReference type="Gene3D" id="3.40.50.450">
    <property type="match status" value="1"/>
</dbReference>
<dbReference type="Pfam" id="PF02481">
    <property type="entry name" value="DNA_processg_A"/>
    <property type="match status" value="1"/>
</dbReference>
<feature type="compositionally biased region" description="Low complexity" evidence="2">
    <location>
        <begin position="388"/>
        <end position="402"/>
    </location>
</feature>
<feature type="compositionally biased region" description="Gly residues" evidence="2">
    <location>
        <begin position="403"/>
        <end position="412"/>
    </location>
</feature>
<feature type="region of interest" description="Disordered" evidence="2">
    <location>
        <begin position="388"/>
        <end position="412"/>
    </location>
</feature>
<evidence type="ECO:0000256" key="1">
    <source>
        <dbReference type="ARBA" id="ARBA00006525"/>
    </source>
</evidence>
<dbReference type="eggNOG" id="COG0758">
    <property type="taxonomic scope" value="Bacteria"/>
</dbReference>
<sequence>MSSAPEPHDERTARAAWSELVEPGDPVAGALVAAWGAREAWEWVRRAAVDGVRDDVPSASRSRVARAVDRWAPRLPAVDGAGRLRALEDLGGTLLVPGDGRWPRGLRDLGPAAPLALWVRGRSDLDAVTDRSVAVVGARAATTYGERLAHDVAGALVDADVAVVSGGAFGIDAAAHRGALARGGPTVVVLAGGVDRAYPVGNARMIAAVMDDGGTVVSEVPVGALPTRSRFLQRNRVIAATARASVVVEAAWRSGAISTAHHAAGLLRPVGAFPGPVTSVASAGCHRLLRDGVAVCVTDPSEVLELAGLGGARGTGEPGTRDTGAGPADGLPEHAARVLDALSRRRARDAATTAADAGVSLAEARAALGLLELAGLAERVVDGWRLGPATRATPTAPASSPGGVPGRGRPVG</sequence>
<evidence type="ECO:0000259" key="3">
    <source>
        <dbReference type="Pfam" id="PF02481"/>
    </source>
</evidence>
<evidence type="ECO:0000313" key="5">
    <source>
        <dbReference type="Proteomes" id="UP000008460"/>
    </source>
</evidence>
<feature type="domain" description="Smf/DprA SLOG" evidence="3">
    <location>
        <begin position="94"/>
        <end position="306"/>
    </location>
</feature>
<comment type="similarity">
    <text evidence="1">Belongs to the DprA/Smf family.</text>
</comment>
<dbReference type="PANTHER" id="PTHR43022:SF1">
    <property type="entry name" value="PROTEIN SMF"/>
    <property type="match status" value="1"/>
</dbReference>
<feature type="region of interest" description="Disordered" evidence="2">
    <location>
        <begin position="309"/>
        <end position="332"/>
    </location>
</feature>
<dbReference type="InterPro" id="IPR003488">
    <property type="entry name" value="DprA"/>
</dbReference>
<dbReference type="KEGG" id="cfi:Celf_1511"/>